<keyword evidence="3" id="KW-1185">Reference proteome</keyword>
<dbReference type="Pfam" id="PF10142">
    <property type="entry name" value="PhoPQ_related"/>
    <property type="match status" value="1"/>
</dbReference>
<gene>
    <name evidence="2" type="ORF">ACJMK2_035277</name>
</gene>
<dbReference type="PANTHER" id="PTHR31497">
    <property type="entry name" value="AUTOCRINE PROLIFERATION REPRESSOR PROTEIN A"/>
    <property type="match status" value="1"/>
</dbReference>
<dbReference type="PANTHER" id="PTHR31497:SF0">
    <property type="entry name" value="AUTOCRINE PROLIFERATION REPRESSOR PROTEIN A"/>
    <property type="match status" value="1"/>
</dbReference>
<evidence type="ECO:0000256" key="1">
    <source>
        <dbReference type="SAM" id="SignalP"/>
    </source>
</evidence>
<evidence type="ECO:0000313" key="2">
    <source>
        <dbReference type="EMBL" id="KAL3877581.1"/>
    </source>
</evidence>
<dbReference type="AlphaFoldDB" id="A0ABD3WUE0"/>
<protein>
    <submittedName>
        <fullName evidence="2">Uncharacterized protein</fullName>
    </submittedName>
</protein>
<reference evidence="2 3" key="1">
    <citation type="submission" date="2024-11" db="EMBL/GenBank/DDBJ databases">
        <title>Chromosome-level genome assembly of the freshwater bivalve Anodonta woodiana.</title>
        <authorList>
            <person name="Chen X."/>
        </authorList>
    </citation>
    <scope>NUCLEOTIDE SEQUENCE [LARGE SCALE GENOMIC DNA]</scope>
    <source>
        <strain evidence="2">MN2024</strain>
        <tissue evidence="2">Gills</tissue>
    </source>
</reference>
<name>A0ABD3WUE0_SINWO</name>
<comment type="caution">
    <text evidence="2">The sequence shown here is derived from an EMBL/GenBank/DDBJ whole genome shotgun (WGS) entry which is preliminary data.</text>
</comment>
<evidence type="ECO:0000313" key="3">
    <source>
        <dbReference type="Proteomes" id="UP001634394"/>
    </source>
</evidence>
<sequence>MNTQKTTIVNRSLAATLLIMILISKGHGTPLDDYVYAPDDHYSYQEIASFKGPDYTMYTYNMTSQKWKDESILDRPIWWHYLTITIPDKIVVDSAFLFIDGGSNHDGPPSVTDTFVALTTTFAASTGAIGANLKMIPNEPIAFSADPQKKERGEDAIIAWTWKTFVMTNSSDPEILLRMPMTKAAVRALDTITSVAMAKVGKKIDTFLVGGASKRGWTTWTTGAVDKRVIGIIPIVMDLLNIVKNLHHHYRSLGGWTFAFGDYYDLNFTSQLDNPNTQKMANIIDPIAYNDRFTNKPKYIITTGGDEFFMPDDSDYFYDQLSGPKYLRKLPNAEHSCAGHETSLFFSMRSFFLSVVMNEPLPKMEWIKLSTPNGGKIRLTLDRQPMTIHAYHAETLDGKRRDFRLLRGTPGNPRKPQPHPVIWLTQDVTYLGNGVFEVEFENPEEGWLAFFIQVTFPGLMGSVLEFTTDAMIIPNTFPFEDCHGEQCKGELV</sequence>
<dbReference type="Gene3D" id="3.40.50.1820">
    <property type="entry name" value="alpha/beta hydrolase"/>
    <property type="match status" value="1"/>
</dbReference>
<dbReference type="Proteomes" id="UP001634394">
    <property type="component" value="Unassembled WGS sequence"/>
</dbReference>
<proteinExistence type="predicted"/>
<dbReference type="InterPro" id="IPR029058">
    <property type="entry name" value="AB_hydrolase_fold"/>
</dbReference>
<accession>A0ABD3WUE0</accession>
<feature type="signal peptide" evidence="1">
    <location>
        <begin position="1"/>
        <end position="28"/>
    </location>
</feature>
<keyword evidence="1" id="KW-0732">Signal</keyword>
<dbReference type="PIRSF" id="PIRSF014728">
    <property type="entry name" value="PqaA"/>
    <property type="match status" value="1"/>
</dbReference>
<dbReference type="SUPFAM" id="SSF53474">
    <property type="entry name" value="alpha/beta-Hydrolases"/>
    <property type="match status" value="1"/>
</dbReference>
<dbReference type="EMBL" id="JBJQND010000005">
    <property type="protein sequence ID" value="KAL3877581.1"/>
    <property type="molecule type" value="Genomic_DNA"/>
</dbReference>
<feature type="chain" id="PRO_5044872108" evidence="1">
    <location>
        <begin position="29"/>
        <end position="492"/>
    </location>
</feature>
<organism evidence="2 3">
    <name type="scientific">Sinanodonta woodiana</name>
    <name type="common">Chinese pond mussel</name>
    <name type="synonym">Anodonta woodiana</name>
    <dbReference type="NCBI Taxonomy" id="1069815"/>
    <lineage>
        <taxon>Eukaryota</taxon>
        <taxon>Metazoa</taxon>
        <taxon>Spiralia</taxon>
        <taxon>Lophotrochozoa</taxon>
        <taxon>Mollusca</taxon>
        <taxon>Bivalvia</taxon>
        <taxon>Autobranchia</taxon>
        <taxon>Heteroconchia</taxon>
        <taxon>Palaeoheterodonta</taxon>
        <taxon>Unionida</taxon>
        <taxon>Unionoidea</taxon>
        <taxon>Unionidae</taxon>
        <taxon>Unioninae</taxon>
        <taxon>Sinanodonta</taxon>
    </lineage>
</organism>
<dbReference type="InterPro" id="IPR009199">
    <property type="entry name" value="PhoPQ-act_pathogen-rel_PqaA"/>
</dbReference>